<dbReference type="AlphaFoldDB" id="A0A2P8DRZ4"/>
<dbReference type="Proteomes" id="UP000240542">
    <property type="component" value="Unassembled WGS sequence"/>
</dbReference>
<dbReference type="CDD" id="cd00834">
    <property type="entry name" value="KAS_I_II"/>
    <property type="match status" value="1"/>
</dbReference>
<dbReference type="GO" id="GO:0004315">
    <property type="term" value="F:3-oxoacyl-[acyl-carrier-protein] synthase activity"/>
    <property type="evidence" value="ECO:0007669"/>
    <property type="project" value="TreeGrafter"/>
</dbReference>
<dbReference type="InterPro" id="IPR016039">
    <property type="entry name" value="Thiolase-like"/>
</dbReference>
<evidence type="ECO:0000313" key="6">
    <source>
        <dbReference type="Proteomes" id="UP000240542"/>
    </source>
</evidence>
<dbReference type="PROSITE" id="PS52004">
    <property type="entry name" value="KS3_2"/>
    <property type="match status" value="1"/>
</dbReference>
<evidence type="ECO:0000256" key="1">
    <source>
        <dbReference type="ARBA" id="ARBA00008467"/>
    </source>
</evidence>
<dbReference type="InterPro" id="IPR014030">
    <property type="entry name" value="Ketoacyl_synth_N"/>
</dbReference>
<dbReference type="RefSeq" id="WP_211301132.1">
    <property type="nucleotide sequence ID" value="NZ_PYGA01000002.1"/>
</dbReference>
<dbReference type="PANTHER" id="PTHR11712:SF336">
    <property type="entry name" value="3-OXOACYL-[ACYL-CARRIER-PROTEIN] SYNTHASE, MITOCHONDRIAL"/>
    <property type="match status" value="1"/>
</dbReference>
<gene>
    <name evidence="5" type="ORF">CLV63_102115</name>
</gene>
<reference evidence="5 6" key="1">
    <citation type="submission" date="2018-03" db="EMBL/GenBank/DDBJ databases">
        <title>Genomic Encyclopedia of Archaeal and Bacterial Type Strains, Phase II (KMG-II): from individual species to whole genera.</title>
        <authorList>
            <person name="Goeker M."/>
        </authorList>
    </citation>
    <scope>NUCLEOTIDE SEQUENCE [LARGE SCALE GENOMIC DNA]</scope>
    <source>
        <strain evidence="5 6">DSM 45312</strain>
    </source>
</reference>
<dbReference type="GO" id="GO:0005829">
    <property type="term" value="C:cytosol"/>
    <property type="evidence" value="ECO:0007669"/>
    <property type="project" value="TreeGrafter"/>
</dbReference>
<dbReference type="PANTHER" id="PTHR11712">
    <property type="entry name" value="POLYKETIDE SYNTHASE-RELATED"/>
    <property type="match status" value="1"/>
</dbReference>
<dbReference type="InterPro" id="IPR014031">
    <property type="entry name" value="Ketoacyl_synth_C"/>
</dbReference>
<dbReference type="SMART" id="SM00825">
    <property type="entry name" value="PKS_KS"/>
    <property type="match status" value="1"/>
</dbReference>
<keyword evidence="6" id="KW-1185">Reference proteome</keyword>
<protein>
    <submittedName>
        <fullName evidence="5">3-oxoacyl-[acyl-carrier-protein] synthase II</fullName>
    </submittedName>
</protein>
<sequence>MTGAAPARVVVTGMGVVSSIALGVTEYLSALRAGRCGAAPVSLFDTSGFAHANGHQVADYDYAARLRRTDPAEWGRAALFAATAARMAVDDAHLSDRALQQRQGLVSIGTTDGGSHELDLLVAQEIAGGHDAMDGRLVRQVPAGGLSVAVARELGLTRVEAMTVATACSAGNHAIGDGLDALRSGEVEYALCGGADALCRRNFTGFYRLGLVAPDRCRPFDAERAGLLTGEGAGVLLLEEREAARARGARIHAEVLGYATNCDAYHQLTPNQAGIRRCMRLALDNARVDPADVDLISAHGTGTRTNDAVECGAIAEVFGGSPPPTVGLKGMLGHTMGAASALAGIASVLAIGHGFIPPTVNHGRTDPECAVDCVPNTAVAADPRVVQNNGFAFAGNNAVVVFGRDRRSGRDAA</sequence>
<dbReference type="Pfam" id="PF02801">
    <property type="entry name" value="Ketoacyl-synt_C"/>
    <property type="match status" value="1"/>
</dbReference>
<evidence type="ECO:0000313" key="5">
    <source>
        <dbReference type="EMBL" id="PSK99988.1"/>
    </source>
</evidence>
<dbReference type="GO" id="GO:0006633">
    <property type="term" value="P:fatty acid biosynthetic process"/>
    <property type="evidence" value="ECO:0007669"/>
    <property type="project" value="TreeGrafter"/>
</dbReference>
<evidence type="ECO:0000256" key="3">
    <source>
        <dbReference type="RuleBase" id="RU003694"/>
    </source>
</evidence>
<feature type="domain" description="Ketosynthase family 3 (KS3)" evidence="4">
    <location>
        <begin position="6"/>
        <end position="404"/>
    </location>
</feature>
<dbReference type="InterPro" id="IPR020841">
    <property type="entry name" value="PKS_Beta-ketoAc_synthase_dom"/>
</dbReference>
<organism evidence="5 6">
    <name type="scientific">Murinocardiopsis flavida</name>
    <dbReference type="NCBI Taxonomy" id="645275"/>
    <lineage>
        <taxon>Bacteria</taxon>
        <taxon>Bacillati</taxon>
        <taxon>Actinomycetota</taxon>
        <taxon>Actinomycetes</taxon>
        <taxon>Streptosporangiales</taxon>
        <taxon>Nocardiopsidaceae</taxon>
        <taxon>Murinocardiopsis</taxon>
    </lineage>
</organism>
<accession>A0A2P8DRZ4</accession>
<dbReference type="InterPro" id="IPR000794">
    <property type="entry name" value="Beta-ketoacyl_synthase"/>
</dbReference>
<comment type="similarity">
    <text evidence="1 3">Belongs to the thiolase-like superfamily. Beta-ketoacyl-ACP synthases family.</text>
</comment>
<name>A0A2P8DRZ4_9ACTN</name>
<dbReference type="SUPFAM" id="SSF53901">
    <property type="entry name" value="Thiolase-like"/>
    <property type="match status" value="2"/>
</dbReference>
<dbReference type="Gene3D" id="3.40.47.10">
    <property type="match status" value="2"/>
</dbReference>
<keyword evidence="2 3" id="KW-0808">Transferase</keyword>
<evidence type="ECO:0000259" key="4">
    <source>
        <dbReference type="PROSITE" id="PS52004"/>
    </source>
</evidence>
<proteinExistence type="inferred from homology"/>
<dbReference type="EMBL" id="PYGA01000002">
    <property type="protein sequence ID" value="PSK99988.1"/>
    <property type="molecule type" value="Genomic_DNA"/>
</dbReference>
<comment type="caution">
    <text evidence="5">The sequence shown here is derived from an EMBL/GenBank/DDBJ whole genome shotgun (WGS) entry which is preliminary data.</text>
</comment>
<evidence type="ECO:0000256" key="2">
    <source>
        <dbReference type="ARBA" id="ARBA00022679"/>
    </source>
</evidence>
<dbReference type="Pfam" id="PF00109">
    <property type="entry name" value="ketoacyl-synt"/>
    <property type="match status" value="1"/>
</dbReference>